<dbReference type="RefSeq" id="WP_150870422.1">
    <property type="nucleotide sequence ID" value="NZ_VWSE01000007.1"/>
</dbReference>
<accession>A0A5N3QZ45</accession>
<name>A0A5N3QZ45_9VIBR</name>
<dbReference type="InterPro" id="IPR010866">
    <property type="entry name" value="A-2_8-polyST"/>
</dbReference>
<evidence type="ECO:0000313" key="2">
    <source>
        <dbReference type="Proteomes" id="UP000326789"/>
    </source>
</evidence>
<protein>
    <recommendedName>
        <fullName evidence="3">Glycosyltransferase 52 family protein</fullName>
    </recommendedName>
</protein>
<evidence type="ECO:0008006" key="3">
    <source>
        <dbReference type="Google" id="ProtNLM"/>
    </source>
</evidence>
<proteinExistence type="predicted"/>
<dbReference type="Pfam" id="PF07388">
    <property type="entry name" value="A-2_8-polyST"/>
    <property type="match status" value="1"/>
</dbReference>
<organism evidence="1 2">
    <name type="scientific">Vibrio fortis</name>
    <dbReference type="NCBI Taxonomy" id="212667"/>
    <lineage>
        <taxon>Bacteria</taxon>
        <taxon>Pseudomonadati</taxon>
        <taxon>Pseudomonadota</taxon>
        <taxon>Gammaproteobacteria</taxon>
        <taxon>Vibrionales</taxon>
        <taxon>Vibrionaceae</taxon>
        <taxon>Vibrio</taxon>
    </lineage>
</organism>
<dbReference type="AlphaFoldDB" id="A0A5N3QZ45"/>
<comment type="caution">
    <text evidence="1">The sequence shown here is derived from an EMBL/GenBank/DDBJ whole genome shotgun (WGS) entry which is preliminary data.</text>
</comment>
<sequence length="330" mass="38058">MNLFLVTSPFQLLCAIEAKQEYKTKDNVLLLREEKAGNAVAQMRLLLNKEEWDHIVFLGRKSKVWEARKLQSKLKRISPSLSFNYVFYADYSAWRTNVLLNNISVNHEVMFDDGVGTLREFNDKIQPRAVVSRNKASRDFLLKLVGLKPARKIYPRDNFSFFTFFELPNSDFPVRVNKLTQIRNRLNTSNCFSQTAPIGFIGQGMVATKGIKLDYYVNMLKELISENGKPIIYFPHRTEESFVREKLEAIEGLTYHQSKLPLELEISKESLELSKIYGIASTASVSLGVLYPEVEIVDLSVPVEHYEMEAFGKNFHFIAKQLRLQSIELE</sequence>
<evidence type="ECO:0000313" key="1">
    <source>
        <dbReference type="EMBL" id="KAB0287457.1"/>
    </source>
</evidence>
<dbReference type="Proteomes" id="UP000326789">
    <property type="component" value="Unassembled WGS sequence"/>
</dbReference>
<gene>
    <name evidence="1" type="ORF">F2P58_13500</name>
</gene>
<dbReference type="EMBL" id="VWSE01000007">
    <property type="protein sequence ID" value="KAB0287457.1"/>
    <property type="molecule type" value="Genomic_DNA"/>
</dbReference>
<reference evidence="1 2" key="1">
    <citation type="submission" date="2019-09" db="EMBL/GenBank/DDBJ databases">
        <title>Whole genome sequence of Vibrio fortis.</title>
        <authorList>
            <person name="Das S.K."/>
        </authorList>
    </citation>
    <scope>NUCLEOTIDE SEQUENCE [LARGE SCALE GENOMIC DNA]</scope>
    <source>
        <strain evidence="1 2">AN60</strain>
    </source>
</reference>